<dbReference type="EMBL" id="LXQA010520154">
    <property type="protein sequence ID" value="MCI56899.1"/>
    <property type="molecule type" value="Genomic_DNA"/>
</dbReference>
<proteinExistence type="predicted"/>
<evidence type="ECO:0000313" key="2">
    <source>
        <dbReference type="Proteomes" id="UP000265520"/>
    </source>
</evidence>
<accession>A0A392T795</accession>
<organism evidence="1 2">
    <name type="scientific">Trifolium medium</name>
    <dbReference type="NCBI Taxonomy" id="97028"/>
    <lineage>
        <taxon>Eukaryota</taxon>
        <taxon>Viridiplantae</taxon>
        <taxon>Streptophyta</taxon>
        <taxon>Embryophyta</taxon>
        <taxon>Tracheophyta</taxon>
        <taxon>Spermatophyta</taxon>
        <taxon>Magnoliopsida</taxon>
        <taxon>eudicotyledons</taxon>
        <taxon>Gunneridae</taxon>
        <taxon>Pentapetalae</taxon>
        <taxon>rosids</taxon>
        <taxon>fabids</taxon>
        <taxon>Fabales</taxon>
        <taxon>Fabaceae</taxon>
        <taxon>Papilionoideae</taxon>
        <taxon>50 kb inversion clade</taxon>
        <taxon>NPAAA clade</taxon>
        <taxon>Hologalegina</taxon>
        <taxon>IRL clade</taxon>
        <taxon>Trifolieae</taxon>
        <taxon>Trifolium</taxon>
    </lineage>
</organism>
<dbReference type="Proteomes" id="UP000265520">
    <property type="component" value="Unassembled WGS sequence"/>
</dbReference>
<evidence type="ECO:0000313" key="1">
    <source>
        <dbReference type="EMBL" id="MCI56899.1"/>
    </source>
</evidence>
<sequence length="50" mass="5681">MARGAVFVRVCWLPLLVARGAVCAARGARGMYKYMLFSFPAAKREKKWVF</sequence>
<protein>
    <submittedName>
        <fullName evidence="1">Uncharacterized protein</fullName>
    </submittedName>
</protein>
<dbReference type="AlphaFoldDB" id="A0A392T795"/>
<reference evidence="1 2" key="1">
    <citation type="journal article" date="2018" name="Front. Plant Sci.">
        <title>Red Clover (Trifolium pratense) and Zigzag Clover (T. medium) - A Picture of Genomic Similarities and Differences.</title>
        <authorList>
            <person name="Dluhosova J."/>
            <person name="Istvanek J."/>
            <person name="Nedelnik J."/>
            <person name="Repkova J."/>
        </authorList>
    </citation>
    <scope>NUCLEOTIDE SEQUENCE [LARGE SCALE GENOMIC DNA]</scope>
    <source>
        <strain evidence="2">cv. 10/8</strain>
        <tissue evidence="1">Leaf</tissue>
    </source>
</reference>
<name>A0A392T795_9FABA</name>
<comment type="caution">
    <text evidence="1">The sequence shown here is derived from an EMBL/GenBank/DDBJ whole genome shotgun (WGS) entry which is preliminary data.</text>
</comment>
<keyword evidence="2" id="KW-1185">Reference proteome</keyword>